<dbReference type="RefSeq" id="XP_033675173.1">
    <property type="nucleotide sequence ID" value="XM_033815135.1"/>
</dbReference>
<dbReference type="InterPro" id="IPR058526">
    <property type="entry name" value="DUF8213"/>
</dbReference>
<proteinExistence type="predicted"/>
<feature type="signal peptide" evidence="1">
    <location>
        <begin position="1"/>
        <end position="21"/>
    </location>
</feature>
<name>A0A6A6D4D1_ZASCE</name>
<accession>A0A6A6D4D1</accession>
<sequence length="155" mass="16065">MPSPTLAALLACCVLLVPTIASPFPTRSVECLDVGTNATATWTNSEGKKCTWTGVVGSNFGAKDGKYGKHGDYGCIGRCGIGCNGISVGSVYTQQCFSHDICSWFGGVGKDPNDPNCGASYKAAVDDFLVGAMQGCRHANPSLPVEAPTVRPVCI</sequence>
<reference evidence="3" key="1">
    <citation type="journal article" date="2020" name="Stud. Mycol.">
        <title>101 Dothideomycetes genomes: a test case for predicting lifestyles and emergence of pathogens.</title>
        <authorList>
            <person name="Haridas S."/>
            <person name="Albert R."/>
            <person name="Binder M."/>
            <person name="Bloem J."/>
            <person name="Labutti K."/>
            <person name="Salamov A."/>
            <person name="Andreopoulos B."/>
            <person name="Baker S."/>
            <person name="Barry K."/>
            <person name="Bills G."/>
            <person name="Bluhm B."/>
            <person name="Cannon C."/>
            <person name="Castanera R."/>
            <person name="Culley D."/>
            <person name="Daum C."/>
            <person name="Ezra D."/>
            <person name="Gonzalez J."/>
            <person name="Henrissat B."/>
            <person name="Kuo A."/>
            <person name="Liang C."/>
            <person name="Lipzen A."/>
            <person name="Lutzoni F."/>
            <person name="Magnuson J."/>
            <person name="Mondo S."/>
            <person name="Nolan M."/>
            <person name="Ohm R."/>
            <person name="Pangilinan J."/>
            <person name="Park H.-J."/>
            <person name="Ramirez L."/>
            <person name="Alfaro M."/>
            <person name="Sun H."/>
            <person name="Tritt A."/>
            <person name="Yoshinaga Y."/>
            <person name="Zwiers L.-H."/>
            <person name="Turgeon B."/>
            <person name="Goodwin S."/>
            <person name="Spatafora J."/>
            <person name="Crous P."/>
            <person name="Grigoriev I."/>
        </authorList>
    </citation>
    <scope>NUCLEOTIDE SEQUENCE</scope>
    <source>
        <strain evidence="3">ATCC 36951</strain>
    </source>
</reference>
<dbReference type="AlphaFoldDB" id="A0A6A6D4D1"/>
<gene>
    <name evidence="3" type="ORF">M409DRAFT_62361</name>
</gene>
<evidence type="ECO:0000313" key="4">
    <source>
        <dbReference type="Proteomes" id="UP000799537"/>
    </source>
</evidence>
<evidence type="ECO:0000256" key="1">
    <source>
        <dbReference type="SAM" id="SignalP"/>
    </source>
</evidence>
<dbReference type="OrthoDB" id="3660917at2759"/>
<keyword evidence="4" id="KW-1185">Reference proteome</keyword>
<feature type="chain" id="PRO_5025356911" description="DUF8213 domain-containing protein" evidence="1">
    <location>
        <begin position="22"/>
        <end position="155"/>
    </location>
</feature>
<dbReference type="EMBL" id="ML993579">
    <property type="protein sequence ID" value="KAF2174284.1"/>
    <property type="molecule type" value="Genomic_DNA"/>
</dbReference>
<dbReference type="GeneID" id="54568407"/>
<dbReference type="Pfam" id="PF26641">
    <property type="entry name" value="DUF8213"/>
    <property type="match status" value="1"/>
</dbReference>
<feature type="domain" description="DUF8213" evidence="2">
    <location>
        <begin position="27"/>
        <end position="154"/>
    </location>
</feature>
<evidence type="ECO:0000313" key="3">
    <source>
        <dbReference type="EMBL" id="KAF2174284.1"/>
    </source>
</evidence>
<keyword evidence="1" id="KW-0732">Signal</keyword>
<dbReference type="Proteomes" id="UP000799537">
    <property type="component" value="Unassembled WGS sequence"/>
</dbReference>
<protein>
    <recommendedName>
        <fullName evidence="2">DUF8213 domain-containing protein</fullName>
    </recommendedName>
</protein>
<organism evidence="3 4">
    <name type="scientific">Zasmidium cellare ATCC 36951</name>
    <dbReference type="NCBI Taxonomy" id="1080233"/>
    <lineage>
        <taxon>Eukaryota</taxon>
        <taxon>Fungi</taxon>
        <taxon>Dikarya</taxon>
        <taxon>Ascomycota</taxon>
        <taxon>Pezizomycotina</taxon>
        <taxon>Dothideomycetes</taxon>
        <taxon>Dothideomycetidae</taxon>
        <taxon>Mycosphaerellales</taxon>
        <taxon>Mycosphaerellaceae</taxon>
        <taxon>Zasmidium</taxon>
    </lineage>
</organism>
<evidence type="ECO:0000259" key="2">
    <source>
        <dbReference type="Pfam" id="PF26641"/>
    </source>
</evidence>